<evidence type="ECO:0000256" key="4">
    <source>
        <dbReference type="ARBA" id="ARBA00022884"/>
    </source>
</evidence>
<sequence length="467" mass="51582">MENAISPFQKNPELKKSLWEDLINCKVIEKVGEQKAQKYFNDLELWLCQAPHFTTVRVNTLETTTLQAKEDLREILDKQISSGERTDKFTVDIHPHVPDLLIVSSASDNEAVHPWRRELIVGALCGVAVLRGADVYAPGVMGAPLNLIQGEKVSVFADVNGMCKRGLTKVFTGDKVFVGNGISVMSRQDIFNVSSPSGLAVRIVKRICPSPSLNGIMEERLFLQNLPSVVCCHVLNPQPGDWVLDMCAAPGGKTTHLAVLMKNKGTIVALDKSKYKIQRLSENIQRQKFSNVFTFACDSSKALECGKTGFDAYITKKTGGVPKLPFPPELFDCILLDAPCSALGQRPQFTNSMSTKELCSFPSLQKKLFKTAVSLLKKTGKLVYSTCTLTIAENERLVSWALDTFPSLALEKQEPHLGYQGLIGGGLSEEQRLKLQRFGISPQDGFENSVERDTIGFFIAKFCKCDV</sequence>
<feature type="binding site" evidence="5">
    <location>
        <begin position="247"/>
        <end position="253"/>
    </location>
    <ligand>
        <name>S-adenosyl-L-methionine</name>
        <dbReference type="ChEBI" id="CHEBI:59789"/>
    </ligand>
</feature>
<feature type="active site" description="Nucleophile" evidence="5">
    <location>
        <position position="387"/>
    </location>
</feature>
<dbReference type="PRINTS" id="PR02008">
    <property type="entry name" value="RCMTFAMILY"/>
</dbReference>
<dbReference type="InterPro" id="IPR049560">
    <property type="entry name" value="MeTrfase_RsmB-F_NOP2_cat"/>
</dbReference>
<proteinExistence type="inferred from homology"/>
<evidence type="ECO:0000259" key="6">
    <source>
        <dbReference type="PROSITE" id="PS51686"/>
    </source>
</evidence>
<evidence type="ECO:0000256" key="1">
    <source>
        <dbReference type="ARBA" id="ARBA00022603"/>
    </source>
</evidence>
<dbReference type="Gene3D" id="3.40.50.150">
    <property type="entry name" value="Vaccinia Virus protein VP39"/>
    <property type="match status" value="1"/>
</dbReference>
<dbReference type="SUPFAM" id="SSF88697">
    <property type="entry name" value="PUA domain-like"/>
    <property type="match status" value="1"/>
</dbReference>
<name>A0ABM1BEX2_LIMPO</name>
<dbReference type="SUPFAM" id="SSF53335">
    <property type="entry name" value="S-adenosyl-L-methionine-dependent methyltransferases"/>
    <property type="match status" value="1"/>
</dbReference>
<keyword evidence="4 5" id="KW-0694">RNA-binding</keyword>
<dbReference type="Proteomes" id="UP000694941">
    <property type="component" value="Unplaced"/>
</dbReference>
<gene>
    <name evidence="8" type="primary">LOC106464976</name>
</gene>
<evidence type="ECO:0000256" key="3">
    <source>
        <dbReference type="ARBA" id="ARBA00022691"/>
    </source>
</evidence>
<feature type="binding site" evidence="5">
    <location>
        <position position="337"/>
    </location>
    <ligand>
        <name>S-adenosyl-L-methionine</name>
        <dbReference type="ChEBI" id="CHEBI:59789"/>
    </ligand>
</feature>
<dbReference type="InterPro" id="IPR023267">
    <property type="entry name" value="RCMT"/>
</dbReference>
<keyword evidence="1 5" id="KW-0489">Methyltransferase</keyword>
<dbReference type="Gene3D" id="2.30.130.10">
    <property type="entry name" value="PUA domain"/>
    <property type="match status" value="1"/>
</dbReference>
<organism evidence="7 8">
    <name type="scientific">Limulus polyphemus</name>
    <name type="common">Atlantic horseshoe crab</name>
    <dbReference type="NCBI Taxonomy" id="6850"/>
    <lineage>
        <taxon>Eukaryota</taxon>
        <taxon>Metazoa</taxon>
        <taxon>Ecdysozoa</taxon>
        <taxon>Arthropoda</taxon>
        <taxon>Chelicerata</taxon>
        <taxon>Merostomata</taxon>
        <taxon>Xiphosura</taxon>
        <taxon>Limulidae</taxon>
        <taxon>Limulus</taxon>
    </lineage>
</organism>
<protein>
    <submittedName>
        <fullName evidence="8">Methyltransferase NSUN6 isoform X1</fullName>
    </submittedName>
</protein>
<dbReference type="CDD" id="cd02440">
    <property type="entry name" value="AdoMet_MTases"/>
    <property type="match status" value="1"/>
</dbReference>
<dbReference type="PANTHER" id="PTHR22807:SF34">
    <property type="entry name" value="TRNA (CYTOSINE(72)-C(5))-METHYLTRANSFERASE NSUN6"/>
    <property type="match status" value="1"/>
</dbReference>
<dbReference type="InterPro" id="IPR029063">
    <property type="entry name" value="SAM-dependent_MTases_sf"/>
</dbReference>
<evidence type="ECO:0000256" key="2">
    <source>
        <dbReference type="ARBA" id="ARBA00022679"/>
    </source>
</evidence>
<keyword evidence="2 5" id="KW-0808">Transferase</keyword>
<dbReference type="InterPro" id="IPR001678">
    <property type="entry name" value="MeTrfase_RsmB-F_NOP2_dom"/>
</dbReference>
<reference evidence="8" key="1">
    <citation type="submission" date="2025-08" db="UniProtKB">
        <authorList>
            <consortium name="RefSeq"/>
        </authorList>
    </citation>
    <scope>IDENTIFICATION</scope>
    <source>
        <tissue evidence="8">Muscle</tissue>
    </source>
</reference>
<dbReference type="GO" id="GO:0008168">
    <property type="term" value="F:methyltransferase activity"/>
    <property type="evidence" value="ECO:0007669"/>
    <property type="project" value="UniProtKB-KW"/>
</dbReference>
<dbReference type="CDD" id="cd21150">
    <property type="entry name" value="PUA_NSun6-like"/>
    <property type="match status" value="1"/>
</dbReference>
<dbReference type="PROSITE" id="PS51686">
    <property type="entry name" value="SAM_MT_RSMB_NOP"/>
    <property type="match status" value="1"/>
</dbReference>
<evidence type="ECO:0000256" key="5">
    <source>
        <dbReference type="PROSITE-ProRule" id="PRU01023"/>
    </source>
</evidence>
<dbReference type="Pfam" id="PF01189">
    <property type="entry name" value="Methyltr_RsmB-F"/>
    <property type="match status" value="1"/>
</dbReference>
<keyword evidence="3 5" id="KW-0949">S-adenosyl-L-methionine</keyword>
<feature type="binding site" evidence="5">
    <location>
        <position position="298"/>
    </location>
    <ligand>
        <name>S-adenosyl-L-methionine</name>
        <dbReference type="ChEBI" id="CHEBI:59789"/>
    </ligand>
</feature>
<feature type="binding site" evidence="5">
    <location>
        <position position="271"/>
    </location>
    <ligand>
        <name>S-adenosyl-L-methionine</name>
        <dbReference type="ChEBI" id="CHEBI:59789"/>
    </ligand>
</feature>
<dbReference type="PANTHER" id="PTHR22807">
    <property type="entry name" value="NOP2 YEAST -RELATED NOL1/NOP2/FMU SUN DOMAIN-CONTAINING"/>
    <property type="match status" value="1"/>
</dbReference>
<comment type="similarity">
    <text evidence="5">Belongs to the class I-like SAM-binding methyltransferase superfamily. RsmB/NOP family.</text>
</comment>
<evidence type="ECO:0000313" key="7">
    <source>
        <dbReference type="Proteomes" id="UP000694941"/>
    </source>
</evidence>
<dbReference type="GeneID" id="106464976"/>
<dbReference type="InterPro" id="IPR015947">
    <property type="entry name" value="PUA-like_sf"/>
</dbReference>
<evidence type="ECO:0000313" key="8">
    <source>
        <dbReference type="RefSeq" id="XP_013780609.1"/>
    </source>
</evidence>
<keyword evidence="7" id="KW-1185">Reference proteome</keyword>
<dbReference type="PROSITE" id="PS50890">
    <property type="entry name" value="PUA"/>
    <property type="match status" value="1"/>
</dbReference>
<dbReference type="InterPro" id="IPR036974">
    <property type="entry name" value="PUA_sf"/>
</dbReference>
<accession>A0ABM1BEX2</accession>
<dbReference type="RefSeq" id="XP_013780609.1">
    <property type="nucleotide sequence ID" value="XM_013925155.2"/>
</dbReference>
<dbReference type="GO" id="GO:0032259">
    <property type="term" value="P:methylation"/>
    <property type="evidence" value="ECO:0007669"/>
    <property type="project" value="UniProtKB-KW"/>
</dbReference>
<feature type="domain" description="SAM-dependent MTase RsmB/NOP-type" evidence="6">
    <location>
        <begin position="156"/>
        <end position="465"/>
    </location>
</feature>